<evidence type="ECO:0000313" key="2">
    <source>
        <dbReference type="EMBL" id="APU14712.1"/>
    </source>
</evidence>
<evidence type="ECO:0000313" key="3">
    <source>
        <dbReference type="Proteomes" id="UP000185511"/>
    </source>
</evidence>
<feature type="compositionally biased region" description="Basic and acidic residues" evidence="1">
    <location>
        <begin position="43"/>
        <end position="53"/>
    </location>
</feature>
<organism evidence="2 3">
    <name type="scientific">Actinoalloteichus fjordicus</name>
    <dbReference type="NCBI Taxonomy" id="1612552"/>
    <lineage>
        <taxon>Bacteria</taxon>
        <taxon>Bacillati</taxon>
        <taxon>Actinomycetota</taxon>
        <taxon>Actinomycetes</taxon>
        <taxon>Pseudonocardiales</taxon>
        <taxon>Pseudonocardiaceae</taxon>
        <taxon>Actinoalloteichus</taxon>
    </lineage>
</organism>
<gene>
    <name evidence="2" type="ORF">UA74_13270</name>
</gene>
<accession>A0AAC9LBU4</accession>
<dbReference type="EMBL" id="CP016076">
    <property type="protein sequence ID" value="APU14712.1"/>
    <property type="molecule type" value="Genomic_DNA"/>
</dbReference>
<dbReference type="Proteomes" id="UP000185511">
    <property type="component" value="Chromosome"/>
</dbReference>
<feature type="region of interest" description="Disordered" evidence="1">
    <location>
        <begin position="175"/>
        <end position="232"/>
    </location>
</feature>
<protein>
    <submittedName>
        <fullName evidence="2">Uncharacterized protein</fullName>
    </submittedName>
</protein>
<name>A0AAC9LBU4_9PSEU</name>
<dbReference type="AlphaFoldDB" id="A0AAC9LBU4"/>
<keyword evidence="3" id="KW-1185">Reference proteome</keyword>
<feature type="region of interest" description="Disordered" evidence="1">
    <location>
        <begin position="1"/>
        <end position="64"/>
    </location>
</feature>
<feature type="compositionally biased region" description="Basic and acidic residues" evidence="1">
    <location>
        <begin position="175"/>
        <end position="190"/>
    </location>
</feature>
<reference evidence="3" key="1">
    <citation type="submission" date="2016-06" db="EMBL/GenBank/DDBJ databases">
        <title>Complete genome sequence of Actinoalloteichus fjordicus DSM 46855 (=ADI127-17), type strain of the new species Actinoalloteichus fjordicus.</title>
        <authorList>
            <person name="Ruckert C."/>
            <person name="Nouioui I."/>
            <person name="Willmese J."/>
            <person name="van Wezel G."/>
            <person name="Klenk H.-P."/>
            <person name="Kalinowski J."/>
            <person name="Zotchev S.B."/>
        </authorList>
    </citation>
    <scope>NUCLEOTIDE SEQUENCE [LARGE SCALE GENOMIC DNA]</scope>
    <source>
        <strain evidence="3">ADI127-7</strain>
    </source>
</reference>
<sequence>MTIAFPDDPEEPHDAEAVANPRTGDGTDSRSAPTGEGPDSPSEEGRAGDRDRTAGWGAGAAEDLKPEALHEWSASGCTVAEARRWISDGYTAADAARWRRAGVYTPDAAREWRSAGLTPYTVDGALRAGMTPRDAVRWRELGYSVQAAAERHLAGESPHPKGWWHRFFGRRPVRFGEEGGSERGGSDRDGSTGGGGERSSARGGPGPTDQGQGQGQGQESATRAGDRDSGRGRSAAMRVLLHAGVTAATAREFVDAGWSGRAAIAWARRAVPPTDASIFDALGLSPAEGAQRLRHGEDAVSMMTDWWRADVPLDEVAAWAGAGFAPEEAAAMRADGVDVEQAAILRALGEDER</sequence>
<proteinExistence type="predicted"/>
<evidence type="ECO:0000256" key="1">
    <source>
        <dbReference type="SAM" id="MobiDB-lite"/>
    </source>
</evidence>
<dbReference type="KEGG" id="acad:UA74_13270"/>
<dbReference type="RefSeq" id="WP_198043013.1">
    <property type="nucleotide sequence ID" value="NZ_CP016076.1"/>
</dbReference>